<protein>
    <recommendedName>
        <fullName evidence="4">Zn(2)-C6 fungal-type domain-containing protein</fullName>
    </recommendedName>
</protein>
<evidence type="ECO:0008006" key="4">
    <source>
        <dbReference type="Google" id="ProtNLM"/>
    </source>
</evidence>
<comment type="caution">
    <text evidence="2">The sequence shown here is derived from an EMBL/GenBank/DDBJ whole genome shotgun (WGS) entry which is preliminary data.</text>
</comment>
<feature type="region of interest" description="Disordered" evidence="1">
    <location>
        <begin position="191"/>
        <end position="281"/>
    </location>
</feature>
<dbReference type="PANTHER" id="PTHR35392">
    <property type="entry name" value="ZN(II)2CYS6 TRANSCRIPTION FACTOR (EUROFUNG)-RELATED-RELATED"/>
    <property type="match status" value="1"/>
</dbReference>
<evidence type="ECO:0000313" key="3">
    <source>
        <dbReference type="Proteomes" id="UP001174936"/>
    </source>
</evidence>
<dbReference type="AlphaFoldDB" id="A0AA39Y459"/>
<dbReference type="Proteomes" id="UP001174936">
    <property type="component" value="Unassembled WGS sequence"/>
</dbReference>
<feature type="compositionally biased region" description="Low complexity" evidence="1">
    <location>
        <begin position="204"/>
        <end position="224"/>
    </location>
</feature>
<gene>
    <name evidence="2" type="ORF">B0T16DRAFT_457705</name>
</gene>
<dbReference type="InterPro" id="IPR052973">
    <property type="entry name" value="Fungal_sec-metab_reg_TF"/>
</dbReference>
<evidence type="ECO:0000313" key="2">
    <source>
        <dbReference type="EMBL" id="KAK0645707.1"/>
    </source>
</evidence>
<evidence type="ECO:0000256" key="1">
    <source>
        <dbReference type="SAM" id="MobiDB-lite"/>
    </source>
</evidence>
<organism evidence="2 3">
    <name type="scientific">Cercophora newfieldiana</name>
    <dbReference type="NCBI Taxonomy" id="92897"/>
    <lineage>
        <taxon>Eukaryota</taxon>
        <taxon>Fungi</taxon>
        <taxon>Dikarya</taxon>
        <taxon>Ascomycota</taxon>
        <taxon>Pezizomycotina</taxon>
        <taxon>Sordariomycetes</taxon>
        <taxon>Sordariomycetidae</taxon>
        <taxon>Sordariales</taxon>
        <taxon>Lasiosphaeriaceae</taxon>
        <taxon>Cercophora</taxon>
    </lineage>
</organism>
<dbReference type="EMBL" id="JAULSV010000004">
    <property type="protein sequence ID" value="KAK0645707.1"/>
    <property type="molecule type" value="Genomic_DNA"/>
</dbReference>
<sequence length="735" mass="81667">MEHPGRRVSRCRDADDPACASSELLWDPSFCFVSSSDVPGPIVFAPSASQQAAAAVVHQQLAGSSIAASHNHGHSHLDSDAAAARSWAAEHVIAQNAAYLGLPPSQRQWIGPPPSPSTAAPRPAGPASWALASAVASPVTASYGPVLDSAQHSVEGQLIFPFGHPFDTSVALDVPLISWSDEDLAASTFHPDVPASPTIPVDDSSSTLSTISASRPPSASPSAPFINEFGPPRRASVQHQKKRKLKSPPPTLEIIHFRPDGSTTEDRSRKRRAKDSEAGIAGSPRTLKKVTYEDENGEMRGAMMTFGNPEHHRSRFTPEKRQETKLARREGVCSRCQGSKRKCDLALKESLYVPCTRCSTSKLYKNVSPMPCFKSVLKEVMFFRDGPAANEPFFTERFKRLTIEDISKPNVPVRNLQLTQGVGHKLMIYASEFVPLPGDKVSLTWKDPRGNEREMRMPPFCLTNMQKVTAQVRQYIYVAKQSYLESYAMSSNDELVANTVRMAMEYAKIKSGSLVSIALDLWAVSRMIEIEWEMCGPDTLGVHRINDMTNPRNGKIPIPPMMDTQLDQIVIREVLYPLKKKFLDEFEARISPLRAEDWFDIYLASFIVLNHIERLALHSAYHARLHSMPTKFSNVPFLTNVFHTAKVILSRFHFVCNGSAPLAIDWDSPSALAMAKLDTKQITFMKETQALIKARETDIVSLRTSYNYGTTLYWSSQLFTREWDDSPARVIEDPS</sequence>
<feature type="region of interest" description="Disordered" evidence="1">
    <location>
        <begin position="104"/>
        <end position="124"/>
    </location>
</feature>
<keyword evidence="3" id="KW-1185">Reference proteome</keyword>
<proteinExistence type="predicted"/>
<feature type="region of interest" description="Disordered" evidence="1">
    <location>
        <begin position="304"/>
        <end position="323"/>
    </location>
</feature>
<dbReference type="PANTHER" id="PTHR35392:SF3">
    <property type="entry name" value="ZN(2)-C6 FUNGAL-TYPE DOMAIN-CONTAINING PROTEIN"/>
    <property type="match status" value="1"/>
</dbReference>
<name>A0AA39Y459_9PEZI</name>
<feature type="compositionally biased region" description="Basic and acidic residues" evidence="1">
    <location>
        <begin position="255"/>
        <end position="268"/>
    </location>
</feature>
<reference evidence="2" key="1">
    <citation type="submission" date="2023-06" db="EMBL/GenBank/DDBJ databases">
        <title>Genome-scale phylogeny and comparative genomics of the fungal order Sordariales.</title>
        <authorList>
            <consortium name="Lawrence Berkeley National Laboratory"/>
            <person name="Hensen N."/>
            <person name="Bonometti L."/>
            <person name="Westerberg I."/>
            <person name="Brannstrom I.O."/>
            <person name="Guillou S."/>
            <person name="Cros-Aarteil S."/>
            <person name="Calhoun S."/>
            <person name="Haridas S."/>
            <person name="Kuo A."/>
            <person name="Mondo S."/>
            <person name="Pangilinan J."/>
            <person name="Riley R."/>
            <person name="Labutti K."/>
            <person name="Andreopoulos B."/>
            <person name="Lipzen A."/>
            <person name="Chen C."/>
            <person name="Yanf M."/>
            <person name="Daum C."/>
            <person name="Ng V."/>
            <person name="Clum A."/>
            <person name="Steindorff A."/>
            <person name="Ohm R."/>
            <person name="Martin F."/>
            <person name="Silar P."/>
            <person name="Natvig D."/>
            <person name="Lalanne C."/>
            <person name="Gautier V."/>
            <person name="Ament-Velasquez S.L."/>
            <person name="Kruys A."/>
            <person name="Hutchinson M.I."/>
            <person name="Powell A.J."/>
            <person name="Barry K."/>
            <person name="Miller A.N."/>
            <person name="Grigoriev I.V."/>
            <person name="Debuchy R."/>
            <person name="Gladieux P."/>
            <person name="Thoren M.H."/>
            <person name="Johannesson H."/>
        </authorList>
    </citation>
    <scope>NUCLEOTIDE SEQUENCE</scope>
    <source>
        <strain evidence="2">SMH2532-1</strain>
    </source>
</reference>
<accession>A0AA39Y459</accession>